<feature type="domain" description="WCX" evidence="2">
    <location>
        <begin position="228"/>
        <end position="306"/>
    </location>
</feature>
<dbReference type="AlphaFoldDB" id="A0A9E2LFA7"/>
<feature type="domain" description="WYL" evidence="1">
    <location>
        <begin position="117"/>
        <end position="190"/>
    </location>
</feature>
<comment type="caution">
    <text evidence="3">The sequence shown here is derived from an EMBL/GenBank/DDBJ whole genome shotgun (WGS) entry which is preliminary data.</text>
</comment>
<evidence type="ECO:0000313" key="4">
    <source>
        <dbReference type="Proteomes" id="UP000823865"/>
    </source>
</evidence>
<dbReference type="Proteomes" id="UP000823865">
    <property type="component" value="Unassembled WGS sequence"/>
</dbReference>
<reference evidence="3" key="2">
    <citation type="submission" date="2021-04" db="EMBL/GenBank/DDBJ databases">
        <authorList>
            <person name="Gilroy R."/>
        </authorList>
    </citation>
    <scope>NUCLEOTIDE SEQUENCE</scope>
    <source>
        <strain evidence="3">G3-2149</strain>
    </source>
</reference>
<dbReference type="PANTHER" id="PTHR34580:SF9">
    <property type="entry name" value="SLL5097 PROTEIN"/>
    <property type="match status" value="1"/>
</dbReference>
<name>A0A9E2LFA7_9BACT</name>
<dbReference type="PROSITE" id="PS52050">
    <property type="entry name" value="WYL"/>
    <property type="match status" value="1"/>
</dbReference>
<dbReference type="Pfam" id="PF13280">
    <property type="entry name" value="WYL"/>
    <property type="match status" value="1"/>
</dbReference>
<proteinExistence type="predicted"/>
<reference evidence="3" key="1">
    <citation type="journal article" date="2021" name="PeerJ">
        <title>Extensive microbial diversity within the chicken gut microbiome revealed by metagenomics and culture.</title>
        <authorList>
            <person name="Gilroy R."/>
            <person name="Ravi A."/>
            <person name="Getino M."/>
            <person name="Pursley I."/>
            <person name="Horton D.L."/>
            <person name="Alikhan N.F."/>
            <person name="Baker D."/>
            <person name="Gharbi K."/>
            <person name="Hall N."/>
            <person name="Watson M."/>
            <person name="Adriaenssens E.M."/>
            <person name="Foster-Nyarko E."/>
            <person name="Jarju S."/>
            <person name="Secka A."/>
            <person name="Antonio M."/>
            <person name="Oren A."/>
            <person name="Chaudhuri R.R."/>
            <person name="La Ragione R."/>
            <person name="Hildebrand F."/>
            <person name="Pallen M.J."/>
        </authorList>
    </citation>
    <scope>NUCLEOTIDE SEQUENCE</scope>
    <source>
        <strain evidence="3">G3-2149</strain>
    </source>
</reference>
<dbReference type="InterPro" id="IPR057727">
    <property type="entry name" value="WCX_dom"/>
</dbReference>
<evidence type="ECO:0000259" key="1">
    <source>
        <dbReference type="Pfam" id="PF13280"/>
    </source>
</evidence>
<dbReference type="Pfam" id="PF25583">
    <property type="entry name" value="WCX"/>
    <property type="match status" value="1"/>
</dbReference>
<evidence type="ECO:0000259" key="2">
    <source>
        <dbReference type="Pfam" id="PF25583"/>
    </source>
</evidence>
<protein>
    <submittedName>
        <fullName evidence="3">WYL domain-containing protein</fullName>
    </submittedName>
</protein>
<accession>A0A9E2LFA7</accession>
<sequence length="318" mass="37902">MNNRTKFYCWLIGKLERRRMTLQEIVDEWEMAASNADHTELSVRTFHRYRDEIDSIFGIEIKCDKTNGYRYYIWRDKYGGTDVTEWMLSALRIASLGDMLKYHNKVMLEEAPMNSHYLDDILEAIDKRYILRFHYRTGYGVEKDMTMLPAFVRLFHQRWYVIGNLWDETKSDSQQVFTPRTLPFNRIETMDIACKKRQLPPAIKSRLTPDSFFESCFGIMRQEEIPVRKIVVRAFYPENNYITEVPLHESQTKIKDGNDGGYTDFSIRVRPTRDFMQELLWHGRKLAILEPEDFRQEMVGILKDMVTSYETGKDMLEE</sequence>
<dbReference type="PANTHER" id="PTHR34580">
    <property type="match status" value="1"/>
</dbReference>
<dbReference type="EMBL" id="JAHLFU010000309">
    <property type="protein sequence ID" value="MBU3854933.1"/>
    <property type="molecule type" value="Genomic_DNA"/>
</dbReference>
<dbReference type="InterPro" id="IPR026881">
    <property type="entry name" value="WYL_dom"/>
</dbReference>
<gene>
    <name evidence="3" type="ORF">H9789_14175</name>
</gene>
<evidence type="ECO:0000313" key="3">
    <source>
        <dbReference type="EMBL" id="MBU3854933.1"/>
    </source>
</evidence>
<organism evidence="3 4">
    <name type="scientific">Candidatus Paraprevotella stercoravium</name>
    <dbReference type="NCBI Taxonomy" id="2838725"/>
    <lineage>
        <taxon>Bacteria</taxon>
        <taxon>Pseudomonadati</taxon>
        <taxon>Bacteroidota</taxon>
        <taxon>Bacteroidia</taxon>
        <taxon>Bacteroidales</taxon>
        <taxon>Prevotellaceae</taxon>
        <taxon>Paraprevotella</taxon>
    </lineage>
</organism>
<dbReference type="InterPro" id="IPR051534">
    <property type="entry name" value="CBASS_pafABC_assoc_protein"/>
</dbReference>